<feature type="domain" description="Reverse transcriptase zinc-binding" evidence="2">
    <location>
        <begin position="21"/>
        <end position="54"/>
    </location>
</feature>
<feature type="domain" description="RNase H type-1" evidence="1">
    <location>
        <begin position="124"/>
        <end position="245"/>
    </location>
</feature>
<dbReference type="CDD" id="cd06222">
    <property type="entry name" value="RNase_H_like"/>
    <property type="match status" value="1"/>
</dbReference>
<proteinExistence type="predicted"/>
<dbReference type="InterPro" id="IPR052929">
    <property type="entry name" value="RNase_H-like_EbsB-rel"/>
</dbReference>
<dbReference type="InterPro" id="IPR044730">
    <property type="entry name" value="RNase_H-like_dom_plant"/>
</dbReference>
<evidence type="ECO:0008006" key="5">
    <source>
        <dbReference type="Google" id="ProtNLM"/>
    </source>
</evidence>
<dbReference type="EMBL" id="JACGWO010000010">
    <property type="protein sequence ID" value="KAK4416452.1"/>
    <property type="molecule type" value="Genomic_DNA"/>
</dbReference>
<sequence length="275" mass="30749">MLLRVRDRIFSQWCGGPLFGKRRLPIETGCPLCSEVFEDVHHVFLLCPFSRQVWALTGLSWQAIWRNRNLKLMENCEATAMAVVCGARAFQSSFAEAFQPTAALPPRPVVIRWECPPPGTLKFNFDGAVFRDCNEVSVGIILQNSEGSYVAWRTQRYAFLSAANHVEALAARLAVEWAVELTGGPFCFEGDCQTVIRDINARHFGWSPLGAVLQDIDRLLLQLPGSRFSFVKRSANRVAHGLARRSILLGEGFVPPDFICDLLQLDVSDVLIPNE</sequence>
<dbReference type="InterPro" id="IPR012337">
    <property type="entry name" value="RNaseH-like_sf"/>
</dbReference>
<dbReference type="PANTHER" id="PTHR47074:SF48">
    <property type="entry name" value="POLYNUCLEOTIDYL TRANSFERASE, RIBONUCLEASE H-LIKE SUPERFAMILY PROTEIN"/>
    <property type="match status" value="1"/>
</dbReference>
<dbReference type="SUPFAM" id="SSF53098">
    <property type="entry name" value="Ribonuclease H-like"/>
    <property type="match status" value="1"/>
</dbReference>
<evidence type="ECO:0000313" key="3">
    <source>
        <dbReference type="EMBL" id="KAK4416452.1"/>
    </source>
</evidence>
<dbReference type="GO" id="GO:0003676">
    <property type="term" value="F:nucleic acid binding"/>
    <property type="evidence" value="ECO:0007669"/>
    <property type="project" value="InterPro"/>
</dbReference>
<dbReference type="InterPro" id="IPR002156">
    <property type="entry name" value="RNaseH_domain"/>
</dbReference>
<dbReference type="GO" id="GO:0004523">
    <property type="term" value="F:RNA-DNA hybrid ribonuclease activity"/>
    <property type="evidence" value="ECO:0007669"/>
    <property type="project" value="InterPro"/>
</dbReference>
<reference evidence="3" key="2">
    <citation type="journal article" date="2024" name="Plant">
        <title>Genomic evolution and insights into agronomic trait innovations of Sesamum species.</title>
        <authorList>
            <person name="Miao H."/>
            <person name="Wang L."/>
            <person name="Qu L."/>
            <person name="Liu H."/>
            <person name="Sun Y."/>
            <person name="Le M."/>
            <person name="Wang Q."/>
            <person name="Wei S."/>
            <person name="Zheng Y."/>
            <person name="Lin W."/>
            <person name="Duan Y."/>
            <person name="Cao H."/>
            <person name="Xiong S."/>
            <person name="Wang X."/>
            <person name="Wei L."/>
            <person name="Li C."/>
            <person name="Ma Q."/>
            <person name="Ju M."/>
            <person name="Zhao R."/>
            <person name="Li G."/>
            <person name="Mu C."/>
            <person name="Tian Q."/>
            <person name="Mei H."/>
            <person name="Zhang T."/>
            <person name="Gao T."/>
            <person name="Zhang H."/>
        </authorList>
    </citation>
    <scope>NUCLEOTIDE SEQUENCE</scope>
    <source>
        <tissue evidence="3">Leaf</tissue>
    </source>
</reference>
<evidence type="ECO:0000259" key="1">
    <source>
        <dbReference type="Pfam" id="PF13456"/>
    </source>
</evidence>
<dbReference type="Proteomes" id="UP001293254">
    <property type="component" value="Unassembled WGS sequence"/>
</dbReference>
<evidence type="ECO:0000259" key="2">
    <source>
        <dbReference type="Pfam" id="PF13966"/>
    </source>
</evidence>
<dbReference type="PANTHER" id="PTHR47074">
    <property type="entry name" value="BNAC02G40300D PROTEIN"/>
    <property type="match status" value="1"/>
</dbReference>
<reference evidence="3" key="1">
    <citation type="submission" date="2020-06" db="EMBL/GenBank/DDBJ databases">
        <authorList>
            <person name="Li T."/>
            <person name="Hu X."/>
            <person name="Zhang T."/>
            <person name="Song X."/>
            <person name="Zhang H."/>
            <person name="Dai N."/>
            <person name="Sheng W."/>
            <person name="Hou X."/>
            <person name="Wei L."/>
        </authorList>
    </citation>
    <scope>NUCLEOTIDE SEQUENCE</scope>
    <source>
        <strain evidence="3">3651</strain>
        <tissue evidence="3">Leaf</tissue>
    </source>
</reference>
<dbReference type="InterPro" id="IPR026960">
    <property type="entry name" value="RVT-Znf"/>
</dbReference>
<comment type="caution">
    <text evidence="3">The sequence shown here is derived from an EMBL/GenBank/DDBJ whole genome shotgun (WGS) entry which is preliminary data.</text>
</comment>
<keyword evidence="4" id="KW-1185">Reference proteome</keyword>
<accession>A0AAE1XR14</accession>
<dbReference type="Gene3D" id="3.30.420.10">
    <property type="entry name" value="Ribonuclease H-like superfamily/Ribonuclease H"/>
    <property type="match status" value="1"/>
</dbReference>
<organism evidence="3 4">
    <name type="scientific">Sesamum alatum</name>
    <dbReference type="NCBI Taxonomy" id="300844"/>
    <lineage>
        <taxon>Eukaryota</taxon>
        <taxon>Viridiplantae</taxon>
        <taxon>Streptophyta</taxon>
        <taxon>Embryophyta</taxon>
        <taxon>Tracheophyta</taxon>
        <taxon>Spermatophyta</taxon>
        <taxon>Magnoliopsida</taxon>
        <taxon>eudicotyledons</taxon>
        <taxon>Gunneridae</taxon>
        <taxon>Pentapetalae</taxon>
        <taxon>asterids</taxon>
        <taxon>lamiids</taxon>
        <taxon>Lamiales</taxon>
        <taxon>Pedaliaceae</taxon>
        <taxon>Sesamum</taxon>
    </lineage>
</organism>
<gene>
    <name evidence="3" type="ORF">Salat_2470700</name>
</gene>
<dbReference type="AlphaFoldDB" id="A0AAE1XR14"/>
<dbReference type="Pfam" id="PF13456">
    <property type="entry name" value="RVT_3"/>
    <property type="match status" value="1"/>
</dbReference>
<evidence type="ECO:0000313" key="4">
    <source>
        <dbReference type="Proteomes" id="UP001293254"/>
    </source>
</evidence>
<name>A0AAE1XR14_9LAMI</name>
<dbReference type="InterPro" id="IPR036397">
    <property type="entry name" value="RNaseH_sf"/>
</dbReference>
<protein>
    <recommendedName>
        <fullName evidence="5">RNase H type-1 domain-containing protein</fullName>
    </recommendedName>
</protein>
<dbReference type="Pfam" id="PF13966">
    <property type="entry name" value="zf-RVT"/>
    <property type="match status" value="1"/>
</dbReference>